<dbReference type="RefSeq" id="WP_133673765.1">
    <property type="nucleotide sequence ID" value="NZ_SNZW01000016.1"/>
</dbReference>
<feature type="coiled-coil region" evidence="1">
    <location>
        <begin position="1"/>
        <end position="55"/>
    </location>
</feature>
<name>A0A4R7CY93_9FLAO</name>
<keyword evidence="3" id="KW-1185">Reference proteome</keyword>
<evidence type="ECO:0000256" key="1">
    <source>
        <dbReference type="SAM" id="Coils"/>
    </source>
</evidence>
<comment type="caution">
    <text evidence="2">The sequence shown here is derived from an EMBL/GenBank/DDBJ whole genome shotgun (WGS) entry which is preliminary data.</text>
</comment>
<organism evidence="2 3">
    <name type="scientific">Maribacter caenipelagi</name>
    <dbReference type="NCBI Taxonomy" id="1447781"/>
    <lineage>
        <taxon>Bacteria</taxon>
        <taxon>Pseudomonadati</taxon>
        <taxon>Bacteroidota</taxon>
        <taxon>Flavobacteriia</taxon>
        <taxon>Flavobacteriales</taxon>
        <taxon>Flavobacteriaceae</taxon>
        <taxon>Maribacter</taxon>
    </lineage>
</organism>
<dbReference type="EMBL" id="SNZW01000016">
    <property type="protein sequence ID" value="TDS13553.1"/>
    <property type="molecule type" value="Genomic_DNA"/>
</dbReference>
<reference evidence="2 3" key="1">
    <citation type="submission" date="2019-03" db="EMBL/GenBank/DDBJ databases">
        <title>Genomic Encyclopedia of Type Strains, Phase III (KMG-III): the genomes of soil and plant-associated and newly described type strains.</title>
        <authorList>
            <person name="Whitman W."/>
        </authorList>
    </citation>
    <scope>NUCLEOTIDE SEQUENCE [LARGE SCALE GENOMIC DNA]</scope>
    <source>
        <strain evidence="2 3">CECT 8455</strain>
    </source>
</reference>
<dbReference type="Proteomes" id="UP000295274">
    <property type="component" value="Unassembled WGS sequence"/>
</dbReference>
<proteinExistence type="predicted"/>
<evidence type="ECO:0000313" key="3">
    <source>
        <dbReference type="Proteomes" id="UP000295274"/>
    </source>
</evidence>
<accession>A0A4R7CY93</accession>
<dbReference type="AlphaFoldDB" id="A0A4R7CY93"/>
<evidence type="ECO:0000313" key="2">
    <source>
        <dbReference type="EMBL" id="TDS13553.1"/>
    </source>
</evidence>
<keyword evidence="1" id="KW-0175">Coiled coil</keyword>
<sequence length="245" mass="29024">MDNEQKKIDDLTNIAKIILENTMLKIDIEGQNKINEELLEKIELKQNKYNEIFIENGKLRVQIEIIKDEVKATNVEEVLSIIRKLKDTLKDSDFHKKQYETLVREVDYVYVNQFDKLLWGDNYPSLKVFFDYLQKMNCLNINWSHFTNLMNYGNTEVINLNTGVLSKQDLGYLFYTIKPFFLSEFNNTVKRYIAIIKRKFLLNGKVLDDNFLTKRICGYKKSDIPTNLKLEEINQIALDIAKRHH</sequence>
<dbReference type="OrthoDB" id="1438548at2"/>
<gene>
    <name evidence="2" type="ORF">DFQ03_2846</name>
</gene>
<protein>
    <submittedName>
        <fullName evidence="2">Uncharacterized protein</fullName>
    </submittedName>
</protein>